<accession>A0A239GKW6</accession>
<keyword evidence="4" id="KW-0548">Nucleotidyltransferase</keyword>
<evidence type="ECO:0000256" key="6">
    <source>
        <dbReference type="ARBA" id="ARBA00023163"/>
    </source>
</evidence>
<keyword evidence="5" id="KW-0235">DNA replication</keyword>
<dbReference type="GO" id="GO:1990077">
    <property type="term" value="C:primosome complex"/>
    <property type="evidence" value="ECO:0007669"/>
    <property type="project" value="UniProtKB-KW"/>
</dbReference>
<proteinExistence type="predicted"/>
<keyword evidence="11" id="KW-1185">Reference proteome</keyword>
<keyword evidence="1" id="KW-0240">DNA-directed RNA polymerase</keyword>
<evidence type="ECO:0000256" key="1">
    <source>
        <dbReference type="ARBA" id="ARBA00022478"/>
    </source>
</evidence>
<dbReference type="SUPFAM" id="SSF57783">
    <property type="entry name" value="Zinc beta-ribbon"/>
    <property type="match status" value="1"/>
</dbReference>
<keyword evidence="2" id="KW-0639">Primosome</keyword>
<dbReference type="EMBL" id="FZOS01000012">
    <property type="protein sequence ID" value="SNS69113.1"/>
    <property type="molecule type" value="Genomic_DNA"/>
</dbReference>
<dbReference type="Proteomes" id="UP000198281">
    <property type="component" value="Unassembled WGS sequence"/>
</dbReference>
<evidence type="ECO:0000256" key="7">
    <source>
        <dbReference type="SAM" id="MobiDB-lite"/>
    </source>
</evidence>
<evidence type="ECO:0000256" key="2">
    <source>
        <dbReference type="ARBA" id="ARBA00022515"/>
    </source>
</evidence>
<feature type="domain" description="DUF7146" evidence="9">
    <location>
        <begin position="96"/>
        <end position="198"/>
    </location>
</feature>
<dbReference type="Gene3D" id="3.90.580.10">
    <property type="entry name" value="Zinc finger, CHC2-type domain"/>
    <property type="match status" value="1"/>
</dbReference>
<feature type="region of interest" description="Disordered" evidence="7">
    <location>
        <begin position="284"/>
        <end position="305"/>
    </location>
</feature>
<dbReference type="GO" id="GO:0006269">
    <property type="term" value="P:DNA replication, synthesis of primer"/>
    <property type="evidence" value="ECO:0007669"/>
    <property type="project" value="UniProtKB-KW"/>
</dbReference>
<evidence type="ECO:0000259" key="9">
    <source>
        <dbReference type="Pfam" id="PF23639"/>
    </source>
</evidence>
<evidence type="ECO:0000313" key="10">
    <source>
        <dbReference type="EMBL" id="SNS69113.1"/>
    </source>
</evidence>
<sequence>MSAQSPTSNLALESAAADLVHRLGGHWTGRYGMCRCPAHDDSSPSLSVRVGARSLLFKCFAGCDTIDVLRAIRRRNLDVPSQRSAPIRDWQPRDRRMMERAGELWDDALPFAGSPAEHYARSRALAGLPGALRYHPRTPLGPRGAVRFRPALLAAVRSGDRIVAVERLFLGDPQGRVASDLDPPKRLLGRPRDGAVRFGAAGATLGLAEGWETAWSAFLILGIPVWATLGSERFPHVAIPPQVDRLVLLPDNDTAGMIGADKAMEAHARPGRSIGIVLPRDGHNDWNEQLAPEGEGSGEWVRKAA</sequence>
<evidence type="ECO:0000259" key="8">
    <source>
        <dbReference type="Pfam" id="PF13362"/>
    </source>
</evidence>
<keyword evidence="6" id="KW-0804">Transcription</keyword>
<dbReference type="InterPro" id="IPR034154">
    <property type="entry name" value="TOPRIM_DnaG/twinkle"/>
</dbReference>
<name>A0A239GKW6_9SPHN</name>
<protein>
    <submittedName>
        <fullName evidence="10">Toprim domain-containing protein</fullName>
    </submittedName>
</protein>
<dbReference type="AlphaFoldDB" id="A0A239GKW6"/>
<dbReference type="InterPro" id="IPR055570">
    <property type="entry name" value="DUF7146"/>
</dbReference>
<dbReference type="CDD" id="cd01029">
    <property type="entry name" value="TOPRIM_primases"/>
    <property type="match status" value="1"/>
</dbReference>
<dbReference type="GO" id="GO:0016779">
    <property type="term" value="F:nucleotidyltransferase activity"/>
    <property type="evidence" value="ECO:0007669"/>
    <property type="project" value="UniProtKB-KW"/>
</dbReference>
<dbReference type="GO" id="GO:0003677">
    <property type="term" value="F:DNA binding"/>
    <property type="evidence" value="ECO:0007669"/>
    <property type="project" value="InterPro"/>
</dbReference>
<evidence type="ECO:0000256" key="4">
    <source>
        <dbReference type="ARBA" id="ARBA00022695"/>
    </source>
</evidence>
<evidence type="ECO:0000256" key="3">
    <source>
        <dbReference type="ARBA" id="ARBA00022679"/>
    </source>
</evidence>
<dbReference type="OrthoDB" id="7465087at2"/>
<dbReference type="RefSeq" id="WP_089219918.1">
    <property type="nucleotide sequence ID" value="NZ_FZOS01000012.1"/>
</dbReference>
<gene>
    <name evidence="10" type="ORF">SAMN06295912_11299</name>
</gene>
<dbReference type="GO" id="GO:0000428">
    <property type="term" value="C:DNA-directed RNA polymerase complex"/>
    <property type="evidence" value="ECO:0007669"/>
    <property type="project" value="UniProtKB-KW"/>
</dbReference>
<dbReference type="Pfam" id="PF13362">
    <property type="entry name" value="Toprim_3"/>
    <property type="match status" value="1"/>
</dbReference>
<evidence type="ECO:0000256" key="5">
    <source>
        <dbReference type="ARBA" id="ARBA00022705"/>
    </source>
</evidence>
<dbReference type="Pfam" id="PF23639">
    <property type="entry name" value="DUF7146"/>
    <property type="match status" value="1"/>
</dbReference>
<feature type="domain" description="Toprim" evidence="8">
    <location>
        <begin position="205"/>
        <end position="294"/>
    </location>
</feature>
<keyword evidence="3" id="KW-0808">Transferase</keyword>
<organism evidence="10 11">
    <name type="scientific">Edaphosphingomonas laterariae</name>
    <dbReference type="NCBI Taxonomy" id="861865"/>
    <lineage>
        <taxon>Bacteria</taxon>
        <taxon>Pseudomonadati</taxon>
        <taxon>Pseudomonadota</taxon>
        <taxon>Alphaproteobacteria</taxon>
        <taxon>Sphingomonadales</taxon>
        <taxon>Rhizorhabdaceae</taxon>
        <taxon>Edaphosphingomonas</taxon>
    </lineage>
</organism>
<reference evidence="11" key="1">
    <citation type="submission" date="2017-06" db="EMBL/GenBank/DDBJ databases">
        <authorList>
            <person name="Varghese N."/>
            <person name="Submissions S."/>
        </authorList>
    </citation>
    <scope>NUCLEOTIDE SEQUENCE [LARGE SCALE GENOMIC DNA]</scope>
    <source>
        <strain evidence="11">LNB2</strain>
    </source>
</reference>
<dbReference type="GO" id="GO:0008270">
    <property type="term" value="F:zinc ion binding"/>
    <property type="evidence" value="ECO:0007669"/>
    <property type="project" value="InterPro"/>
</dbReference>
<dbReference type="InterPro" id="IPR006171">
    <property type="entry name" value="TOPRIM_dom"/>
</dbReference>
<dbReference type="InterPro" id="IPR036977">
    <property type="entry name" value="DNA_primase_Znf_CHC2"/>
</dbReference>
<evidence type="ECO:0000313" key="11">
    <source>
        <dbReference type="Proteomes" id="UP000198281"/>
    </source>
</evidence>